<gene>
    <name evidence="3" type="ORF">SAMN02745116_01287</name>
</gene>
<dbReference type="InterPro" id="IPR050270">
    <property type="entry name" value="DegV_domain_contain"/>
</dbReference>
<dbReference type="InterPro" id="IPR043168">
    <property type="entry name" value="DegV_C"/>
</dbReference>
<dbReference type="STRING" id="263852.SAMN02745116_01287"/>
<evidence type="ECO:0000313" key="4">
    <source>
        <dbReference type="Proteomes" id="UP000190328"/>
    </source>
</evidence>
<keyword evidence="2" id="KW-0446">Lipid-binding</keyword>
<dbReference type="Proteomes" id="UP000190328">
    <property type="component" value="Unassembled WGS sequence"/>
</dbReference>
<dbReference type="Gene3D" id="3.40.50.10170">
    <property type="match status" value="1"/>
</dbReference>
<evidence type="ECO:0000256" key="1">
    <source>
        <dbReference type="ARBA" id="ARBA00003238"/>
    </source>
</evidence>
<dbReference type="EMBL" id="FUXI01000012">
    <property type="protein sequence ID" value="SJZ73100.1"/>
    <property type="molecule type" value="Genomic_DNA"/>
</dbReference>
<dbReference type="OrthoDB" id="9775494at2"/>
<dbReference type="InterPro" id="IPR003797">
    <property type="entry name" value="DegV"/>
</dbReference>
<sequence length="283" mass="31436">MKIAIVTDSTAVLSEETKNQGNLFVLPIPVVLDGEAYSEGVEINEAEFFERIKTSSSFPTTSQPSLGEVIELYQEIQAKGFEKIIAIHLSSGISGFLRNVATISDVVENLDIHLFDSKITSTPMGHMVDVAVKMSQENKTVEEILNKLERMRKHTKAYMIVDDLDYLVRGGRLHNGVAIIGGLLKIKPILTFEDGQIELSEKVRTSTKAFSRIEELVEEKHEEFGSQVYIDIIHSNNLTRAKEIRENLLEKLPNQEIGIATFGPVIGTHLGDKAIGFGIVTQK</sequence>
<reference evidence="3 4" key="1">
    <citation type="submission" date="2017-02" db="EMBL/GenBank/DDBJ databases">
        <authorList>
            <person name="Peterson S.W."/>
        </authorList>
    </citation>
    <scope>NUCLEOTIDE SEQUENCE [LARGE SCALE GENOMIC DNA]</scope>
    <source>
        <strain evidence="3 4">ATCC BAA-1030</strain>
    </source>
</reference>
<proteinExistence type="predicted"/>
<evidence type="ECO:0000313" key="3">
    <source>
        <dbReference type="EMBL" id="SJZ73100.1"/>
    </source>
</evidence>
<dbReference type="AlphaFoldDB" id="A0A1T4N155"/>
<keyword evidence="4" id="KW-1185">Reference proteome</keyword>
<dbReference type="PANTHER" id="PTHR33434:SF2">
    <property type="entry name" value="FATTY ACID-BINDING PROTEIN TM_1468"/>
    <property type="match status" value="1"/>
</dbReference>
<organism evidence="3 4">
    <name type="scientific">Pilibacter termitis</name>
    <dbReference type="NCBI Taxonomy" id="263852"/>
    <lineage>
        <taxon>Bacteria</taxon>
        <taxon>Bacillati</taxon>
        <taxon>Bacillota</taxon>
        <taxon>Bacilli</taxon>
        <taxon>Lactobacillales</taxon>
        <taxon>Enterococcaceae</taxon>
        <taxon>Pilibacter</taxon>
    </lineage>
</organism>
<dbReference type="PROSITE" id="PS51482">
    <property type="entry name" value="DEGV"/>
    <property type="match status" value="1"/>
</dbReference>
<dbReference type="RefSeq" id="WP_078807217.1">
    <property type="nucleotide sequence ID" value="NZ_FUXI01000012.1"/>
</dbReference>
<comment type="function">
    <text evidence="1">May bind long-chain fatty acids, such as palmitate, and may play a role in lipid transport or fatty acid metabolism.</text>
</comment>
<dbReference type="Pfam" id="PF02645">
    <property type="entry name" value="DegV"/>
    <property type="match status" value="1"/>
</dbReference>
<dbReference type="PANTHER" id="PTHR33434">
    <property type="entry name" value="DEGV DOMAIN-CONTAINING PROTEIN DR_1986-RELATED"/>
    <property type="match status" value="1"/>
</dbReference>
<protein>
    <submittedName>
        <fullName evidence="3">EDD domain protein, DegV family</fullName>
    </submittedName>
</protein>
<dbReference type="GO" id="GO:0008289">
    <property type="term" value="F:lipid binding"/>
    <property type="evidence" value="ECO:0007669"/>
    <property type="project" value="UniProtKB-KW"/>
</dbReference>
<name>A0A1T4N155_9ENTE</name>
<dbReference type="Gene3D" id="3.30.1180.10">
    <property type="match status" value="1"/>
</dbReference>
<dbReference type="SUPFAM" id="SSF82549">
    <property type="entry name" value="DAK1/DegV-like"/>
    <property type="match status" value="1"/>
</dbReference>
<accession>A0A1T4N155</accession>
<dbReference type="NCBIfam" id="TIGR00762">
    <property type="entry name" value="DegV"/>
    <property type="match status" value="1"/>
</dbReference>
<evidence type="ECO:0000256" key="2">
    <source>
        <dbReference type="ARBA" id="ARBA00023121"/>
    </source>
</evidence>